<dbReference type="PANTHER" id="PTHR10395:SF7">
    <property type="entry name" value="5-HYDROXYISOURATE HYDROLASE"/>
    <property type="match status" value="1"/>
</dbReference>
<comment type="subunit">
    <text evidence="4">Homotetramer.</text>
</comment>
<keyword evidence="9" id="KW-0472">Membrane</keyword>
<dbReference type="GO" id="GO:0006144">
    <property type="term" value="P:purine nucleobase metabolic process"/>
    <property type="evidence" value="ECO:0007669"/>
    <property type="project" value="UniProtKB-KW"/>
</dbReference>
<dbReference type="InterPro" id="IPR000895">
    <property type="entry name" value="Transthyretin/HIU_hydrolase"/>
</dbReference>
<evidence type="ECO:0000256" key="9">
    <source>
        <dbReference type="SAM" id="Phobius"/>
    </source>
</evidence>
<feature type="binding site" evidence="8">
    <location>
        <position position="72"/>
    </location>
    <ligand>
        <name>substrate</name>
    </ligand>
</feature>
<comment type="catalytic activity">
    <reaction evidence="1">
        <text>5-hydroxyisourate + H2O = 5-hydroxy-2-oxo-4-ureido-2,5-dihydro-1H-imidazole-5-carboxylate + H(+)</text>
        <dbReference type="Rhea" id="RHEA:23736"/>
        <dbReference type="ChEBI" id="CHEBI:15377"/>
        <dbReference type="ChEBI" id="CHEBI:15378"/>
        <dbReference type="ChEBI" id="CHEBI:18072"/>
        <dbReference type="ChEBI" id="CHEBI:58639"/>
        <dbReference type="EC" id="3.5.2.17"/>
    </reaction>
</comment>
<dbReference type="eggNOG" id="KOG3006">
    <property type="taxonomic scope" value="Eukaryota"/>
</dbReference>
<dbReference type="Gene3D" id="2.60.40.180">
    <property type="entry name" value="Transthyretin/hydroxyisourate hydrolase domain"/>
    <property type="match status" value="1"/>
</dbReference>
<evidence type="ECO:0000256" key="6">
    <source>
        <dbReference type="ARBA" id="ARBA00022631"/>
    </source>
</evidence>
<feature type="binding site" evidence="8">
    <location>
        <position position="176"/>
    </location>
    <ligand>
        <name>substrate</name>
    </ligand>
</feature>
<evidence type="ECO:0000313" key="13">
    <source>
        <dbReference type="Proteomes" id="UP000095284"/>
    </source>
</evidence>
<evidence type="ECO:0000259" key="10">
    <source>
        <dbReference type="Pfam" id="PF00576"/>
    </source>
</evidence>
<dbReference type="WBParaSite" id="BXY_0017600.1">
    <property type="protein sequence ID" value="BXY_0017600.1"/>
    <property type="gene ID" value="BXY_0017600"/>
</dbReference>
<evidence type="ECO:0000313" key="14">
    <source>
        <dbReference type="Proteomes" id="UP000659654"/>
    </source>
</evidence>
<proteinExistence type="inferred from homology"/>
<dbReference type="CDD" id="cd05822">
    <property type="entry name" value="TLP_HIUase"/>
    <property type="match status" value="1"/>
</dbReference>
<feature type="domain" description="Transthyretin/hydroxyisourate hydrolase" evidence="10">
    <location>
        <begin position="69"/>
        <end position="178"/>
    </location>
</feature>
<reference evidence="15" key="1">
    <citation type="submission" date="2016-11" db="UniProtKB">
        <authorList>
            <consortium name="WormBaseParasite"/>
        </authorList>
    </citation>
    <scope>IDENTIFICATION</scope>
</reference>
<accession>A0A1I7RHJ8</accession>
<dbReference type="AlphaFoldDB" id="A0A1I7RHJ8"/>
<dbReference type="GO" id="GO:0033971">
    <property type="term" value="F:hydroxyisourate hydrolase activity"/>
    <property type="evidence" value="ECO:0007669"/>
    <property type="project" value="UniProtKB-EC"/>
</dbReference>
<organism evidence="13 15">
    <name type="scientific">Bursaphelenchus xylophilus</name>
    <name type="common">Pinewood nematode worm</name>
    <name type="synonym">Aphelenchoides xylophilus</name>
    <dbReference type="NCBI Taxonomy" id="6326"/>
    <lineage>
        <taxon>Eukaryota</taxon>
        <taxon>Metazoa</taxon>
        <taxon>Ecdysozoa</taxon>
        <taxon>Nematoda</taxon>
        <taxon>Chromadorea</taxon>
        <taxon>Rhabditida</taxon>
        <taxon>Tylenchina</taxon>
        <taxon>Tylenchomorpha</taxon>
        <taxon>Aphelenchoidea</taxon>
        <taxon>Aphelenchoididae</taxon>
        <taxon>Bursaphelenchus</taxon>
    </lineage>
</organism>
<feature type="transmembrane region" description="Helical" evidence="9">
    <location>
        <begin position="31"/>
        <end position="54"/>
    </location>
</feature>
<evidence type="ECO:0000256" key="4">
    <source>
        <dbReference type="ARBA" id="ARBA00011881"/>
    </source>
</evidence>
<dbReference type="Proteomes" id="UP000582659">
    <property type="component" value="Unassembled WGS sequence"/>
</dbReference>
<evidence type="ECO:0000256" key="3">
    <source>
        <dbReference type="ARBA" id="ARBA00009850"/>
    </source>
</evidence>
<evidence type="ECO:0000256" key="1">
    <source>
        <dbReference type="ARBA" id="ARBA00001043"/>
    </source>
</evidence>
<evidence type="ECO:0000256" key="8">
    <source>
        <dbReference type="PIRSR" id="PIRSR600895-51"/>
    </source>
</evidence>
<dbReference type="OrthoDB" id="10265230at2759"/>
<keyword evidence="7" id="KW-0378">Hydrolase</keyword>
<feature type="binding site" evidence="8">
    <location>
        <position position="112"/>
    </location>
    <ligand>
        <name>substrate</name>
    </ligand>
</feature>
<dbReference type="Proteomes" id="UP000095284">
    <property type="component" value="Unplaced"/>
</dbReference>
<dbReference type="SMR" id="A0A1I7RHJ8"/>
<dbReference type="EMBL" id="CAJFCV020000004">
    <property type="protein sequence ID" value="CAG9115674.1"/>
    <property type="molecule type" value="Genomic_DNA"/>
</dbReference>
<keyword evidence="14" id="KW-1185">Reference proteome</keyword>
<evidence type="ECO:0000256" key="5">
    <source>
        <dbReference type="ARBA" id="ARBA00012609"/>
    </source>
</evidence>
<dbReference type="InterPro" id="IPR036817">
    <property type="entry name" value="Transthyretin/HIU_hydrolase_sf"/>
</dbReference>
<dbReference type="PANTHER" id="PTHR10395">
    <property type="entry name" value="URICASE AND TRANSTHYRETIN-RELATED"/>
    <property type="match status" value="1"/>
</dbReference>
<keyword evidence="9" id="KW-1133">Transmembrane helix</keyword>
<name>A0A1I7RHJ8_BURXY</name>
<comment type="function">
    <text evidence="2">Catalyzes the hydrolysis of 5-hydroxyisourate (HIU) to 2-oxo-4-hydroxy-4-carboxy-5-ureidoimidazoline (OHCU).</text>
</comment>
<dbReference type="EMBL" id="CAJFDI010000004">
    <property type="protein sequence ID" value="CAD5226278.1"/>
    <property type="molecule type" value="Genomic_DNA"/>
</dbReference>
<protein>
    <recommendedName>
        <fullName evidence="5">hydroxyisourate hydrolase</fullName>
        <ecNumber evidence="5">3.5.2.17</ecNumber>
    </recommendedName>
</protein>
<dbReference type="InterPro" id="IPR023416">
    <property type="entry name" value="Transthyretin/HIU_hydrolase_d"/>
</dbReference>
<evidence type="ECO:0000313" key="11">
    <source>
        <dbReference type="EMBL" id="CAD5226278.1"/>
    </source>
</evidence>
<sequence>MYANAPIKGTHPSPTFSSHPISTMPTGCNKPWLICAVFFFAVIIVGLAIMVNAIPTASGPGKTEPDERISSHVLDISNGSPAKGVKLVSFKYNDSTQRWVELRETVTDANGRVNSVHPGLPLDTGIYKITFHVQEYFDNLNQSTFYPQIDVVFRVTDANLKLHVPLTLSNFGYSTYKGQ</sequence>
<evidence type="ECO:0000256" key="7">
    <source>
        <dbReference type="ARBA" id="ARBA00022801"/>
    </source>
</evidence>
<dbReference type="EC" id="3.5.2.17" evidence="5"/>
<gene>
    <name evidence="11" type="ORF">BXYJ_LOCUS8965</name>
</gene>
<dbReference type="InterPro" id="IPR014306">
    <property type="entry name" value="Hydroxyisourate_hydrolase"/>
</dbReference>
<evidence type="ECO:0000313" key="12">
    <source>
        <dbReference type="EMBL" id="CAG9115674.1"/>
    </source>
</evidence>
<reference evidence="12" key="2">
    <citation type="submission" date="2020-08" db="EMBL/GenBank/DDBJ databases">
        <authorList>
            <person name="Kikuchi T."/>
        </authorList>
    </citation>
    <scope>NUCLEOTIDE SEQUENCE</scope>
    <source>
        <strain evidence="11">Ka4C1</strain>
    </source>
</reference>
<dbReference type="PRINTS" id="PR00189">
    <property type="entry name" value="TRNSTHYRETIN"/>
</dbReference>
<comment type="similarity">
    <text evidence="3">Belongs to the transthyretin family. 5-hydroxyisourate hydrolase subfamily.</text>
</comment>
<dbReference type="Pfam" id="PF00576">
    <property type="entry name" value="Transthyretin"/>
    <property type="match status" value="1"/>
</dbReference>
<keyword evidence="6" id="KW-0659">Purine metabolism</keyword>
<dbReference type="NCBIfam" id="TIGR02962">
    <property type="entry name" value="hdxy_isourate"/>
    <property type="match status" value="1"/>
</dbReference>
<evidence type="ECO:0000313" key="15">
    <source>
        <dbReference type="WBParaSite" id="BXY_0017600.1"/>
    </source>
</evidence>
<evidence type="ECO:0000256" key="2">
    <source>
        <dbReference type="ARBA" id="ARBA00002704"/>
    </source>
</evidence>
<keyword evidence="9" id="KW-0812">Transmembrane</keyword>
<dbReference type="SUPFAM" id="SSF49472">
    <property type="entry name" value="Transthyretin (synonym: prealbumin)"/>
    <property type="match status" value="1"/>
</dbReference>
<dbReference type="Proteomes" id="UP000659654">
    <property type="component" value="Unassembled WGS sequence"/>
</dbReference>